<evidence type="ECO:0000313" key="9">
    <source>
        <dbReference type="Proteomes" id="UP001140074"/>
    </source>
</evidence>
<dbReference type="AlphaFoldDB" id="A0A9W8IKA8"/>
<keyword evidence="2" id="KW-0238">DNA-binding</keyword>
<dbReference type="Pfam" id="PF09734">
    <property type="entry name" value="Tau95"/>
    <property type="match status" value="1"/>
</dbReference>
<keyword evidence="9" id="KW-1185">Reference proteome</keyword>
<dbReference type="InterPro" id="IPR040454">
    <property type="entry name" value="TF_IIIC_Tfc1/Sfc1"/>
</dbReference>
<feature type="domain" description="Transcription factor IIIC subunit 5 HTH" evidence="6">
    <location>
        <begin position="223"/>
        <end position="366"/>
    </location>
</feature>
<evidence type="ECO:0000259" key="6">
    <source>
        <dbReference type="Pfam" id="PF09734"/>
    </source>
</evidence>
<evidence type="ECO:0000256" key="4">
    <source>
        <dbReference type="ARBA" id="ARBA00023242"/>
    </source>
</evidence>
<evidence type="ECO:0000256" key="5">
    <source>
        <dbReference type="SAM" id="MobiDB-lite"/>
    </source>
</evidence>
<gene>
    <name evidence="8" type="primary">TFC1</name>
    <name evidence="8" type="ORF">GGH94_004457</name>
</gene>
<dbReference type="InterPro" id="IPR019136">
    <property type="entry name" value="TF_IIIC_su-5_HTH"/>
</dbReference>
<feature type="compositionally biased region" description="Acidic residues" evidence="5">
    <location>
        <begin position="547"/>
        <end position="581"/>
    </location>
</feature>
<comment type="caution">
    <text evidence="8">The sequence shown here is derived from an EMBL/GenBank/DDBJ whole genome shotgun (WGS) entry which is preliminary data.</text>
</comment>
<evidence type="ECO:0000256" key="2">
    <source>
        <dbReference type="ARBA" id="ARBA00023125"/>
    </source>
</evidence>
<dbReference type="Gene3D" id="3.30.200.160">
    <property type="entry name" value="TFIIIC, subcomplex tauA, subunit Sfc1, barrel domain"/>
    <property type="match status" value="1"/>
</dbReference>
<feature type="compositionally biased region" description="Basic residues" evidence="5">
    <location>
        <begin position="15"/>
        <end position="24"/>
    </location>
</feature>
<organism evidence="8 9">
    <name type="scientific">Coemansia aciculifera</name>
    <dbReference type="NCBI Taxonomy" id="417176"/>
    <lineage>
        <taxon>Eukaryota</taxon>
        <taxon>Fungi</taxon>
        <taxon>Fungi incertae sedis</taxon>
        <taxon>Zoopagomycota</taxon>
        <taxon>Kickxellomycotina</taxon>
        <taxon>Kickxellomycetes</taxon>
        <taxon>Kickxellales</taxon>
        <taxon>Kickxellaceae</taxon>
        <taxon>Coemansia</taxon>
    </lineage>
</organism>
<dbReference type="GO" id="GO:0000127">
    <property type="term" value="C:transcription factor TFIIIC complex"/>
    <property type="evidence" value="ECO:0007669"/>
    <property type="project" value="InterPro"/>
</dbReference>
<evidence type="ECO:0000256" key="3">
    <source>
        <dbReference type="ARBA" id="ARBA00023163"/>
    </source>
</evidence>
<dbReference type="PANTHER" id="PTHR13230:SF5">
    <property type="entry name" value="GENERAL TRANSCRIPTION FACTOR 3C POLYPEPTIDE 5"/>
    <property type="match status" value="1"/>
</dbReference>
<reference evidence="8" key="1">
    <citation type="submission" date="2022-07" db="EMBL/GenBank/DDBJ databases">
        <title>Phylogenomic reconstructions and comparative analyses of Kickxellomycotina fungi.</title>
        <authorList>
            <person name="Reynolds N.K."/>
            <person name="Stajich J.E."/>
            <person name="Barry K."/>
            <person name="Grigoriev I.V."/>
            <person name="Crous P."/>
            <person name="Smith M.E."/>
        </authorList>
    </citation>
    <scope>NUCLEOTIDE SEQUENCE</scope>
    <source>
        <strain evidence="8">RSA 476</strain>
    </source>
</reference>
<dbReference type="GO" id="GO:0006384">
    <property type="term" value="P:transcription initiation at RNA polymerase III promoter"/>
    <property type="evidence" value="ECO:0007669"/>
    <property type="project" value="InterPro"/>
</dbReference>
<dbReference type="Pfam" id="PF17682">
    <property type="entry name" value="Tau95_N"/>
    <property type="match status" value="1"/>
</dbReference>
<feature type="domain" description="Transcription factor IIIC subunit Tfc1/Sfc1 triple barrel" evidence="7">
    <location>
        <begin position="60"/>
        <end position="170"/>
    </location>
</feature>
<evidence type="ECO:0000259" key="7">
    <source>
        <dbReference type="Pfam" id="PF17682"/>
    </source>
</evidence>
<dbReference type="Proteomes" id="UP001140074">
    <property type="component" value="Unassembled WGS sequence"/>
</dbReference>
<dbReference type="InterPro" id="IPR042536">
    <property type="entry name" value="TFIIIC_tauA_Sfc1"/>
</dbReference>
<evidence type="ECO:0000313" key="8">
    <source>
        <dbReference type="EMBL" id="KAJ2862131.1"/>
    </source>
</evidence>
<proteinExistence type="predicted"/>
<name>A0A9W8IKA8_9FUNG</name>
<dbReference type="InterPro" id="IPR041499">
    <property type="entry name" value="Tfc1/Sfc1_N"/>
</dbReference>
<feature type="region of interest" description="Disordered" evidence="5">
    <location>
        <begin position="544"/>
        <end position="581"/>
    </location>
</feature>
<keyword evidence="3" id="KW-0804">Transcription</keyword>
<sequence>MPPKSKTKAEPKAKANAKPRSRSRSKSETRSRSKAKRGSTGDKDEEMAERKPLPERTAFSIEYPGFVNNTDKAILTLGGSERVSRHATSGIDERGPVQLRFRYNDPVSHPINGQKFATDNLLVKVTKRTRRLKSATGEVVGPAELVSENAEVVAVIDKTARFRKLADFQFIVPKGDPLIQIAKALSNIDIDEAKRLCDSGVLDSGLDASTGYIPAPFLDTSGWPSQYPLKEFAEVPKAAAENKEDAGEKKPEKSKQKSLFHGIIVKYDDGTVPTEPTPKALEAVKHVPRSLLRKAQDILAQTPVISRNAMEVLIPPSERQGCKLVAIMHSMAYLMHPGTWRSCWIKFGYDPRKDEGAYQYQVLDMRRKATKENAGRIRISRRGGGANITKQPAPAKEDTAPKNTVEAQRYIFDETAASQDIGGIIQLLHIEIPVIRDLVNYSSGRRRRPCYESGWLQPSLVKLIQAKLRESKRIYSEGSNEKPDSLDVNYDELNKAIAADRKKEAAELEIEDMLREREVGPVLGQADRREANIDKLMHNLGTLENREVDDDAYDDGADFDDFDIYGEESDAESQSDAADDD</sequence>
<comment type="subcellular location">
    <subcellularLocation>
        <location evidence="1">Nucleus</location>
    </subcellularLocation>
</comment>
<evidence type="ECO:0000256" key="1">
    <source>
        <dbReference type="ARBA" id="ARBA00004123"/>
    </source>
</evidence>
<dbReference type="GO" id="GO:0005634">
    <property type="term" value="C:nucleus"/>
    <property type="evidence" value="ECO:0007669"/>
    <property type="project" value="UniProtKB-SubCell"/>
</dbReference>
<dbReference type="EMBL" id="JANBUY010000184">
    <property type="protein sequence ID" value="KAJ2862131.1"/>
    <property type="molecule type" value="Genomic_DNA"/>
</dbReference>
<dbReference type="GO" id="GO:0001002">
    <property type="term" value="F:RNA polymerase III type 1 promoter sequence-specific DNA binding"/>
    <property type="evidence" value="ECO:0007669"/>
    <property type="project" value="TreeGrafter"/>
</dbReference>
<keyword evidence="4" id="KW-0539">Nucleus</keyword>
<dbReference type="PANTHER" id="PTHR13230">
    <property type="entry name" value="GENERAL TRANSCRIPTION FACTOR IIIC, POLYPEPTIDE 5"/>
    <property type="match status" value="1"/>
</dbReference>
<feature type="region of interest" description="Disordered" evidence="5">
    <location>
        <begin position="1"/>
        <end position="56"/>
    </location>
</feature>
<accession>A0A9W8IKA8</accession>
<protein>
    <submittedName>
        <fullName evidence="8">Tau 95 subunit of transcription factor TFIIIC</fullName>
    </submittedName>
</protein>
<dbReference type="GO" id="GO:0001003">
    <property type="term" value="F:RNA polymerase III type 2 promoter sequence-specific DNA binding"/>
    <property type="evidence" value="ECO:0007669"/>
    <property type="project" value="TreeGrafter"/>
</dbReference>